<feature type="region of interest" description="Disordered" evidence="1">
    <location>
        <begin position="94"/>
        <end position="150"/>
    </location>
</feature>
<protein>
    <recommendedName>
        <fullName evidence="4">CAP-Gly domain-containing linker protein 1</fullName>
    </recommendedName>
</protein>
<feature type="region of interest" description="Disordered" evidence="1">
    <location>
        <begin position="1"/>
        <end position="22"/>
    </location>
</feature>
<dbReference type="Gene3D" id="1.20.1170.10">
    <property type="match status" value="1"/>
</dbReference>
<sequence>MADSESTPPSSPAAVVPLSSKKENMAPIGSKIAELSESRSELLTRIQGLKQDLQNWRSKLDVQVKIYRDDLLELKKSLNVEVDQLRSEFKELKTTLQQQHDDVTAGLRNLGLQDLSEDAKRDTQDTRTEGSTEVPAPTPTLAENDKENSH</sequence>
<comment type="caution">
    <text evidence="2">The sequence shown here is derived from an EMBL/GenBank/DDBJ whole genome shotgun (WGS) entry which is preliminary data.</text>
</comment>
<organism evidence="2 3">
    <name type="scientific">Protea cynaroides</name>
    <dbReference type="NCBI Taxonomy" id="273540"/>
    <lineage>
        <taxon>Eukaryota</taxon>
        <taxon>Viridiplantae</taxon>
        <taxon>Streptophyta</taxon>
        <taxon>Embryophyta</taxon>
        <taxon>Tracheophyta</taxon>
        <taxon>Spermatophyta</taxon>
        <taxon>Magnoliopsida</taxon>
        <taxon>Proteales</taxon>
        <taxon>Proteaceae</taxon>
        <taxon>Protea</taxon>
    </lineage>
</organism>
<name>A0A9Q0KEH9_9MAGN</name>
<dbReference type="Proteomes" id="UP001141806">
    <property type="component" value="Unassembled WGS sequence"/>
</dbReference>
<feature type="compositionally biased region" description="Basic and acidic residues" evidence="1">
    <location>
        <begin position="117"/>
        <end position="130"/>
    </location>
</feature>
<evidence type="ECO:0000256" key="1">
    <source>
        <dbReference type="SAM" id="MobiDB-lite"/>
    </source>
</evidence>
<evidence type="ECO:0000313" key="2">
    <source>
        <dbReference type="EMBL" id="KAJ4968974.1"/>
    </source>
</evidence>
<gene>
    <name evidence="2" type="ORF">NE237_015675</name>
</gene>
<dbReference type="AlphaFoldDB" id="A0A9Q0KEH9"/>
<dbReference type="EMBL" id="JAMYWD010000006">
    <property type="protein sequence ID" value="KAJ4968974.1"/>
    <property type="molecule type" value="Genomic_DNA"/>
</dbReference>
<feature type="compositionally biased region" description="Low complexity" evidence="1">
    <location>
        <begin position="1"/>
        <end position="19"/>
    </location>
</feature>
<evidence type="ECO:0000313" key="3">
    <source>
        <dbReference type="Proteomes" id="UP001141806"/>
    </source>
</evidence>
<keyword evidence="3" id="KW-1185">Reference proteome</keyword>
<reference evidence="2" key="1">
    <citation type="journal article" date="2023" name="Plant J.">
        <title>The genome of the king protea, Protea cynaroides.</title>
        <authorList>
            <person name="Chang J."/>
            <person name="Duong T.A."/>
            <person name="Schoeman C."/>
            <person name="Ma X."/>
            <person name="Roodt D."/>
            <person name="Barker N."/>
            <person name="Li Z."/>
            <person name="Van de Peer Y."/>
            <person name="Mizrachi E."/>
        </authorList>
    </citation>
    <scope>NUCLEOTIDE SEQUENCE</scope>
    <source>
        <tissue evidence="2">Young leaves</tissue>
    </source>
</reference>
<dbReference type="OrthoDB" id="1876167at2759"/>
<dbReference type="PANTHER" id="PTHR34681:SF2">
    <property type="entry name" value="UVEAL AUTOANTIGEN WITH COILED-COIL_ANKYRIN"/>
    <property type="match status" value="1"/>
</dbReference>
<proteinExistence type="predicted"/>
<accession>A0A9Q0KEH9</accession>
<dbReference type="PANTHER" id="PTHR34681">
    <property type="entry name" value="UVEAL AUTOANTIGEN WITH COILED-COIL/ANKYRIN"/>
    <property type="match status" value="1"/>
</dbReference>
<feature type="compositionally biased region" description="Basic and acidic residues" evidence="1">
    <location>
        <begin position="94"/>
        <end position="103"/>
    </location>
</feature>
<evidence type="ECO:0008006" key="4">
    <source>
        <dbReference type="Google" id="ProtNLM"/>
    </source>
</evidence>